<dbReference type="EMBL" id="CP034437">
    <property type="protein sequence ID" value="AZN39637.1"/>
    <property type="molecule type" value="Genomic_DNA"/>
</dbReference>
<dbReference type="PANTHER" id="PTHR43537">
    <property type="entry name" value="TRANSCRIPTIONAL REGULATOR, GNTR FAMILY"/>
    <property type="match status" value="1"/>
</dbReference>
<dbReference type="OrthoDB" id="574518at2"/>
<reference evidence="6" key="1">
    <citation type="submission" date="2018-12" db="EMBL/GenBank/DDBJ databases">
        <title>Genome sequence of Peanibacillus sp.</title>
        <authorList>
            <person name="Subramani G."/>
            <person name="Srinivasan S."/>
            <person name="Kim M.K."/>
        </authorList>
    </citation>
    <scope>NUCLEOTIDE SEQUENCE [LARGE SCALE GENOMIC DNA]</scope>
    <source>
        <strain evidence="6">18JY67-1</strain>
    </source>
</reference>
<dbReference type="SUPFAM" id="SSF46785">
    <property type="entry name" value="Winged helix' DNA-binding domain"/>
    <property type="match status" value="1"/>
</dbReference>
<evidence type="ECO:0000259" key="4">
    <source>
        <dbReference type="PROSITE" id="PS50949"/>
    </source>
</evidence>
<gene>
    <name evidence="5" type="ORF">EJC50_08245</name>
</gene>
<dbReference type="CDD" id="cd07377">
    <property type="entry name" value="WHTH_GntR"/>
    <property type="match status" value="1"/>
</dbReference>
<dbReference type="InterPro" id="IPR036390">
    <property type="entry name" value="WH_DNA-bd_sf"/>
</dbReference>
<keyword evidence="3" id="KW-0804">Transcription</keyword>
<proteinExistence type="predicted"/>
<protein>
    <submittedName>
        <fullName evidence="5">GntR family transcriptional regulator</fullName>
    </submittedName>
</protein>
<sequence>MPGPSLREQAYQIIYERIISNQLAKGTVTSEVQLSQQLDMSRTPIRAALQQLETEGFVRIVPKHGVLILDSSAQRVGDLLELIAAMLLFTVTSVQLRDEAALSELSGDLLAELATLEGGDSTVLCRFEYHFLTRTIALSHNEEMLRTLERSASRLFWSNNRKRWMAPYQLEMYSCIQSLLHSLTAPAAVNEAISRYLRMLKLTWQ</sequence>
<dbReference type="Proteomes" id="UP000272528">
    <property type="component" value="Chromosome"/>
</dbReference>
<dbReference type="Gene3D" id="1.10.10.10">
    <property type="entry name" value="Winged helix-like DNA-binding domain superfamily/Winged helix DNA-binding domain"/>
    <property type="match status" value="1"/>
</dbReference>
<dbReference type="KEGG" id="palb:EJC50_08245"/>
<dbReference type="Pfam" id="PF00392">
    <property type="entry name" value="GntR"/>
    <property type="match status" value="1"/>
</dbReference>
<dbReference type="GO" id="GO:0003677">
    <property type="term" value="F:DNA binding"/>
    <property type="evidence" value="ECO:0007669"/>
    <property type="project" value="UniProtKB-KW"/>
</dbReference>
<evidence type="ECO:0000313" key="6">
    <source>
        <dbReference type="Proteomes" id="UP000272528"/>
    </source>
</evidence>
<accession>A0A3S9A1I1</accession>
<keyword evidence="2" id="KW-0238">DNA-binding</keyword>
<dbReference type="SMART" id="SM00345">
    <property type="entry name" value="HTH_GNTR"/>
    <property type="match status" value="1"/>
</dbReference>
<evidence type="ECO:0000256" key="3">
    <source>
        <dbReference type="ARBA" id="ARBA00023163"/>
    </source>
</evidence>
<dbReference type="AlphaFoldDB" id="A0A3S9A1I1"/>
<evidence type="ECO:0000256" key="1">
    <source>
        <dbReference type="ARBA" id="ARBA00023015"/>
    </source>
</evidence>
<dbReference type="InterPro" id="IPR036388">
    <property type="entry name" value="WH-like_DNA-bd_sf"/>
</dbReference>
<keyword evidence="1" id="KW-0805">Transcription regulation</keyword>
<evidence type="ECO:0000313" key="5">
    <source>
        <dbReference type="EMBL" id="AZN39637.1"/>
    </source>
</evidence>
<dbReference type="PROSITE" id="PS50949">
    <property type="entry name" value="HTH_GNTR"/>
    <property type="match status" value="1"/>
</dbReference>
<organism evidence="5 6">
    <name type="scientific">Paenibacillus albus</name>
    <dbReference type="NCBI Taxonomy" id="2495582"/>
    <lineage>
        <taxon>Bacteria</taxon>
        <taxon>Bacillati</taxon>
        <taxon>Bacillota</taxon>
        <taxon>Bacilli</taxon>
        <taxon>Bacillales</taxon>
        <taxon>Paenibacillaceae</taxon>
        <taxon>Paenibacillus</taxon>
    </lineage>
</organism>
<dbReference type="PANTHER" id="PTHR43537:SF24">
    <property type="entry name" value="GLUCONATE OPERON TRANSCRIPTIONAL REPRESSOR"/>
    <property type="match status" value="1"/>
</dbReference>
<dbReference type="InterPro" id="IPR000524">
    <property type="entry name" value="Tscrpt_reg_HTH_GntR"/>
</dbReference>
<name>A0A3S9A1I1_9BACL</name>
<dbReference type="RefSeq" id="WP_126014408.1">
    <property type="nucleotide sequence ID" value="NZ_CP034437.1"/>
</dbReference>
<dbReference type="GO" id="GO:0003700">
    <property type="term" value="F:DNA-binding transcription factor activity"/>
    <property type="evidence" value="ECO:0007669"/>
    <property type="project" value="InterPro"/>
</dbReference>
<keyword evidence="6" id="KW-1185">Reference proteome</keyword>
<feature type="domain" description="HTH gntR-type" evidence="4">
    <location>
        <begin position="4"/>
        <end position="71"/>
    </location>
</feature>
<evidence type="ECO:0000256" key="2">
    <source>
        <dbReference type="ARBA" id="ARBA00023125"/>
    </source>
</evidence>
<dbReference type="PRINTS" id="PR00035">
    <property type="entry name" value="HTHGNTR"/>
</dbReference>